<accession>A0A4Q7MMK0</accession>
<dbReference type="HAMAP" id="MF_00991">
    <property type="entry name" value="MqnB"/>
    <property type="match status" value="1"/>
</dbReference>
<comment type="catalytic activity">
    <reaction evidence="1">
        <text>futalosine + H2O = dehypoxanthine futalosine + hypoxanthine</text>
        <dbReference type="Rhea" id="RHEA:25904"/>
        <dbReference type="ChEBI" id="CHEBI:15377"/>
        <dbReference type="ChEBI" id="CHEBI:17368"/>
        <dbReference type="ChEBI" id="CHEBI:58863"/>
        <dbReference type="ChEBI" id="CHEBI:58864"/>
        <dbReference type="EC" id="3.2.2.26"/>
    </reaction>
</comment>
<dbReference type="Pfam" id="PF01048">
    <property type="entry name" value="PNP_UDP_1"/>
    <property type="match status" value="1"/>
</dbReference>
<evidence type="ECO:0000313" key="5">
    <source>
        <dbReference type="Proteomes" id="UP000293874"/>
    </source>
</evidence>
<dbReference type="InterPro" id="IPR000845">
    <property type="entry name" value="Nucleoside_phosphorylase_d"/>
</dbReference>
<comment type="function">
    <text evidence="1">Catalyzes the hydrolysis of futalosine (FL) to dehypoxanthine futalosine (DHFL) and hypoxanthine, a step in the biosynthesis of menaquinone (MK, vitamin K2).</text>
</comment>
<proteinExistence type="inferred from homology"/>
<comment type="pathway">
    <text evidence="1">Quinol/quinone metabolism; menaquinone biosynthesis.</text>
</comment>
<keyword evidence="1" id="KW-0474">Menaquinone biosynthesis</keyword>
<dbReference type="Gene3D" id="3.40.50.1580">
    <property type="entry name" value="Nucleoside phosphorylase domain"/>
    <property type="match status" value="1"/>
</dbReference>
<dbReference type="GO" id="GO:0009116">
    <property type="term" value="P:nucleoside metabolic process"/>
    <property type="evidence" value="ECO:0007669"/>
    <property type="project" value="InterPro"/>
</dbReference>
<dbReference type="GO" id="GO:0019284">
    <property type="term" value="P:L-methionine salvage from S-adenosylmethionine"/>
    <property type="evidence" value="ECO:0007669"/>
    <property type="project" value="TreeGrafter"/>
</dbReference>
<keyword evidence="1 4" id="KW-0378">Hydrolase</keyword>
<comment type="caution">
    <text evidence="4">The sequence shown here is derived from an EMBL/GenBank/DDBJ whole genome shotgun (WGS) entry which is preliminary data.</text>
</comment>
<evidence type="ECO:0000256" key="1">
    <source>
        <dbReference type="HAMAP-Rule" id="MF_00991"/>
    </source>
</evidence>
<dbReference type="RefSeq" id="WP_130543279.1">
    <property type="nucleotide sequence ID" value="NZ_CP042431.1"/>
</dbReference>
<protein>
    <recommendedName>
        <fullName evidence="1 2">Futalosine hydrolase</fullName>
        <shortName evidence="1">FL hydrolase</shortName>
        <ecNumber evidence="1 2">3.2.2.26</ecNumber>
    </recommendedName>
    <alternativeName>
        <fullName evidence="1">Futalosine nucleosidase</fullName>
    </alternativeName>
    <alternativeName>
        <fullName evidence="1">Menaquinone biosynthetic enzyme MqnB</fullName>
    </alternativeName>
</protein>
<comment type="similarity">
    <text evidence="1">Belongs to the PNP/UDP phosphorylase family. Futalosine hydrolase subfamily.</text>
</comment>
<sequence>MEIMLVAATPLEIAPTLEWLQKNELRTKAGIRVNAVITGIGSMQTTYRLMHAIQQQKPDAMIQAGIAGSFSLTCPPGTLAIVQEESLGDLGVEEEGSFKDLFDMNLQQAAVFPFTDTALLNPYTSYWAHLGLPLVKAVTINEITTSPQRIRILQQKYSAIVESMEGAAFHYVSLQQKIPFLQLRAVSNMVGERDKKNWLMKESINLLNQQLINILQEPEIFSEQ</sequence>
<dbReference type="PANTHER" id="PTHR46832:SF2">
    <property type="entry name" value="FUTALOSINE HYDROLASE"/>
    <property type="match status" value="1"/>
</dbReference>
<dbReference type="EMBL" id="SGXA01000003">
    <property type="protein sequence ID" value="RZS68903.1"/>
    <property type="molecule type" value="Genomic_DNA"/>
</dbReference>
<organism evidence="4 5">
    <name type="scientific">Pseudobacter ginsenosidimutans</name>
    <dbReference type="NCBI Taxonomy" id="661488"/>
    <lineage>
        <taxon>Bacteria</taxon>
        <taxon>Pseudomonadati</taxon>
        <taxon>Bacteroidota</taxon>
        <taxon>Chitinophagia</taxon>
        <taxon>Chitinophagales</taxon>
        <taxon>Chitinophagaceae</taxon>
        <taxon>Pseudobacter</taxon>
    </lineage>
</organism>
<dbReference type="GO" id="GO:0009234">
    <property type="term" value="P:menaquinone biosynthetic process"/>
    <property type="evidence" value="ECO:0007669"/>
    <property type="project" value="UniProtKB-UniRule"/>
</dbReference>
<reference evidence="4 5" key="1">
    <citation type="submission" date="2019-02" db="EMBL/GenBank/DDBJ databases">
        <title>Genomic Encyclopedia of Type Strains, Phase IV (KMG-IV): sequencing the most valuable type-strain genomes for metagenomic binning, comparative biology and taxonomic classification.</title>
        <authorList>
            <person name="Goeker M."/>
        </authorList>
    </citation>
    <scope>NUCLEOTIDE SEQUENCE [LARGE SCALE GENOMIC DNA]</scope>
    <source>
        <strain evidence="4 5">DSM 18116</strain>
    </source>
</reference>
<dbReference type="GO" id="GO:0008782">
    <property type="term" value="F:adenosylhomocysteine nucleosidase activity"/>
    <property type="evidence" value="ECO:0007669"/>
    <property type="project" value="TreeGrafter"/>
</dbReference>
<dbReference type="AlphaFoldDB" id="A0A4Q7MMK0"/>
<dbReference type="Proteomes" id="UP000293874">
    <property type="component" value="Unassembled WGS sequence"/>
</dbReference>
<dbReference type="SUPFAM" id="SSF53167">
    <property type="entry name" value="Purine and uridine phosphorylases"/>
    <property type="match status" value="1"/>
</dbReference>
<dbReference type="PANTHER" id="PTHR46832">
    <property type="entry name" value="5'-METHYLTHIOADENOSINE/S-ADENOSYLHOMOCYSTEINE NUCLEOSIDASE"/>
    <property type="match status" value="1"/>
</dbReference>
<evidence type="ECO:0000313" key="4">
    <source>
        <dbReference type="EMBL" id="RZS68903.1"/>
    </source>
</evidence>
<name>A0A4Q7MMK0_9BACT</name>
<dbReference type="EC" id="3.2.2.26" evidence="1 2"/>
<dbReference type="InterPro" id="IPR019963">
    <property type="entry name" value="FL_hydrolase_MqnB"/>
</dbReference>
<keyword evidence="5" id="KW-1185">Reference proteome</keyword>
<evidence type="ECO:0000256" key="2">
    <source>
        <dbReference type="NCBIfam" id="TIGR03664"/>
    </source>
</evidence>
<dbReference type="OrthoDB" id="9788270at2"/>
<dbReference type="InterPro" id="IPR035994">
    <property type="entry name" value="Nucleoside_phosphorylase_sf"/>
</dbReference>
<feature type="domain" description="Nucleoside phosphorylase" evidence="3">
    <location>
        <begin position="29"/>
        <end position="212"/>
    </location>
</feature>
<dbReference type="NCBIfam" id="TIGR03664">
    <property type="entry name" value="fut_nucase"/>
    <property type="match status" value="1"/>
</dbReference>
<dbReference type="GO" id="GO:0005829">
    <property type="term" value="C:cytosol"/>
    <property type="evidence" value="ECO:0007669"/>
    <property type="project" value="TreeGrafter"/>
</dbReference>
<evidence type="ECO:0000259" key="3">
    <source>
        <dbReference type="Pfam" id="PF01048"/>
    </source>
</evidence>
<dbReference type="UniPathway" id="UPA00079"/>
<gene>
    <name evidence="1" type="primary">mqnB</name>
    <name evidence="4" type="ORF">EV199_4727</name>
</gene>
<dbReference type="GO" id="GO:0008930">
    <property type="term" value="F:methylthioadenosine nucleosidase activity"/>
    <property type="evidence" value="ECO:0007669"/>
    <property type="project" value="TreeGrafter"/>
</dbReference>